<evidence type="ECO:0000313" key="2">
    <source>
        <dbReference type="Proteomes" id="UP001174936"/>
    </source>
</evidence>
<proteinExistence type="predicted"/>
<gene>
    <name evidence="1" type="ORF">B0T16DRAFT_222174</name>
</gene>
<dbReference type="AlphaFoldDB" id="A0AA39XXJ8"/>
<protein>
    <submittedName>
        <fullName evidence="1">Uncharacterized protein</fullName>
    </submittedName>
</protein>
<dbReference type="EMBL" id="JAULSV010000006">
    <property type="protein sequence ID" value="KAK0641934.1"/>
    <property type="molecule type" value="Genomic_DNA"/>
</dbReference>
<dbReference type="Proteomes" id="UP001174936">
    <property type="component" value="Unassembled WGS sequence"/>
</dbReference>
<evidence type="ECO:0000313" key="1">
    <source>
        <dbReference type="EMBL" id="KAK0641934.1"/>
    </source>
</evidence>
<reference evidence="1" key="1">
    <citation type="submission" date="2023-06" db="EMBL/GenBank/DDBJ databases">
        <title>Genome-scale phylogeny and comparative genomics of the fungal order Sordariales.</title>
        <authorList>
            <consortium name="Lawrence Berkeley National Laboratory"/>
            <person name="Hensen N."/>
            <person name="Bonometti L."/>
            <person name="Westerberg I."/>
            <person name="Brannstrom I.O."/>
            <person name="Guillou S."/>
            <person name="Cros-Aarteil S."/>
            <person name="Calhoun S."/>
            <person name="Haridas S."/>
            <person name="Kuo A."/>
            <person name="Mondo S."/>
            <person name="Pangilinan J."/>
            <person name="Riley R."/>
            <person name="Labutti K."/>
            <person name="Andreopoulos B."/>
            <person name="Lipzen A."/>
            <person name="Chen C."/>
            <person name="Yanf M."/>
            <person name="Daum C."/>
            <person name="Ng V."/>
            <person name="Clum A."/>
            <person name="Steindorff A."/>
            <person name="Ohm R."/>
            <person name="Martin F."/>
            <person name="Silar P."/>
            <person name="Natvig D."/>
            <person name="Lalanne C."/>
            <person name="Gautier V."/>
            <person name="Ament-Velasquez S.L."/>
            <person name="Kruys A."/>
            <person name="Hutchinson M.I."/>
            <person name="Powell A.J."/>
            <person name="Barry K."/>
            <person name="Miller A.N."/>
            <person name="Grigoriev I.V."/>
            <person name="Debuchy R."/>
            <person name="Gladieux P."/>
            <person name="Thoren M.H."/>
            <person name="Johannesson H."/>
        </authorList>
    </citation>
    <scope>NUCLEOTIDE SEQUENCE</scope>
    <source>
        <strain evidence="1">SMH2532-1</strain>
    </source>
</reference>
<keyword evidence="2" id="KW-1185">Reference proteome</keyword>
<name>A0AA39XXJ8_9PEZI</name>
<sequence>MHLKLLSWGTPILIKIAWSILLCFGQPMLGRGSGCGAVRPPNNRLSLAFLILFWPATNAGGIFNPSLFSYSRLVVTAAASADVPTGKSASSSRRSSSPAQIEICASHHPSSTNCSEAIAPGIIAESADWTDGLTRGSAGCRIWGRKKYKHLLDDLLGLGGHWTEC</sequence>
<organism evidence="1 2">
    <name type="scientific">Cercophora newfieldiana</name>
    <dbReference type="NCBI Taxonomy" id="92897"/>
    <lineage>
        <taxon>Eukaryota</taxon>
        <taxon>Fungi</taxon>
        <taxon>Dikarya</taxon>
        <taxon>Ascomycota</taxon>
        <taxon>Pezizomycotina</taxon>
        <taxon>Sordariomycetes</taxon>
        <taxon>Sordariomycetidae</taxon>
        <taxon>Sordariales</taxon>
        <taxon>Lasiosphaeriaceae</taxon>
        <taxon>Cercophora</taxon>
    </lineage>
</organism>
<accession>A0AA39XXJ8</accession>
<comment type="caution">
    <text evidence="1">The sequence shown here is derived from an EMBL/GenBank/DDBJ whole genome shotgun (WGS) entry which is preliminary data.</text>
</comment>